<dbReference type="Gene3D" id="1.10.287.40">
    <property type="entry name" value="Serine-tRNA synthetase, tRNA binding domain"/>
    <property type="match status" value="1"/>
</dbReference>
<evidence type="ECO:0000256" key="1">
    <source>
        <dbReference type="ARBA" id="ARBA00004496"/>
    </source>
</evidence>
<gene>
    <name evidence="12 15" type="primary">serS</name>
    <name evidence="15" type="ORF">GPA27_22360</name>
</gene>
<dbReference type="CDD" id="cd00770">
    <property type="entry name" value="SerRS_core"/>
    <property type="match status" value="1"/>
</dbReference>
<accession>A0ABX1NLI9</accession>
<dbReference type="InterPro" id="IPR002314">
    <property type="entry name" value="aa-tRNA-synt_IIb"/>
</dbReference>
<evidence type="ECO:0000256" key="7">
    <source>
        <dbReference type="ARBA" id="ARBA00022840"/>
    </source>
</evidence>
<keyword evidence="4 12" id="KW-0963">Cytoplasm</keyword>
<dbReference type="EC" id="6.1.1.11" evidence="12"/>
<comment type="catalytic activity">
    <reaction evidence="11 12">
        <text>tRNA(Ser) + L-serine + ATP = L-seryl-tRNA(Ser) + AMP + diphosphate + H(+)</text>
        <dbReference type="Rhea" id="RHEA:12292"/>
        <dbReference type="Rhea" id="RHEA-COMP:9669"/>
        <dbReference type="Rhea" id="RHEA-COMP:9703"/>
        <dbReference type="ChEBI" id="CHEBI:15378"/>
        <dbReference type="ChEBI" id="CHEBI:30616"/>
        <dbReference type="ChEBI" id="CHEBI:33019"/>
        <dbReference type="ChEBI" id="CHEBI:33384"/>
        <dbReference type="ChEBI" id="CHEBI:78442"/>
        <dbReference type="ChEBI" id="CHEBI:78533"/>
        <dbReference type="ChEBI" id="CHEBI:456215"/>
        <dbReference type="EC" id="6.1.1.11"/>
    </reaction>
</comment>
<comment type="function">
    <text evidence="12">Catalyzes the attachment of serine to tRNA(Ser). Is also able to aminoacylate tRNA(Sec) with serine, to form the misacylated tRNA L-seryl-tRNA(Sec), which will be further converted into selenocysteinyl-tRNA(Sec).</text>
</comment>
<comment type="catalytic activity">
    <reaction evidence="10 12">
        <text>tRNA(Sec) + L-serine + ATP = L-seryl-tRNA(Sec) + AMP + diphosphate + H(+)</text>
        <dbReference type="Rhea" id="RHEA:42580"/>
        <dbReference type="Rhea" id="RHEA-COMP:9742"/>
        <dbReference type="Rhea" id="RHEA-COMP:10128"/>
        <dbReference type="ChEBI" id="CHEBI:15378"/>
        <dbReference type="ChEBI" id="CHEBI:30616"/>
        <dbReference type="ChEBI" id="CHEBI:33019"/>
        <dbReference type="ChEBI" id="CHEBI:33384"/>
        <dbReference type="ChEBI" id="CHEBI:78442"/>
        <dbReference type="ChEBI" id="CHEBI:78533"/>
        <dbReference type="ChEBI" id="CHEBI:456215"/>
        <dbReference type="EC" id="6.1.1.11"/>
    </reaction>
</comment>
<dbReference type="PANTHER" id="PTHR43697:SF1">
    <property type="entry name" value="SERINE--TRNA LIGASE"/>
    <property type="match status" value="1"/>
</dbReference>
<feature type="binding site" evidence="12">
    <location>
        <position position="286"/>
    </location>
    <ligand>
        <name>L-serine</name>
        <dbReference type="ChEBI" id="CHEBI:33384"/>
    </ligand>
</feature>
<evidence type="ECO:0000256" key="13">
    <source>
        <dbReference type="SAM" id="Coils"/>
    </source>
</evidence>
<dbReference type="InterPro" id="IPR002317">
    <property type="entry name" value="Ser-tRNA-ligase_type_1"/>
</dbReference>
<evidence type="ECO:0000256" key="10">
    <source>
        <dbReference type="ARBA" id="ARBA00047929"/>
    </source>
</evidence>
<keyword evidence="9 12" id="KW-0030">Aminoacyl-tRNA synthetase</keyword>
<keyword evidence="6 12" id="KW-0547">Nucleotide-binding</keyword>
<dbReference type="InterPro" id="IPR042103">
    <property type="entry name" value="SerRS_1_N_sf"/>
</dbReference>
<comment type="subcellular location">
    <subcellularLocation>
        <location evidence="1 12">Cytoplasm</location>
    </subcellularLocation>
</comment>
<dbReference type="PRINTS" id="PR00981">
    <property type="entry name" value="TRNASYNTHSER"/>
</dbReference>
<comment type="subunit">
    <text evidence="12">Homodimer. The tRNA molecule binds across the dimer.</text>
</comment>
<dbReference type="Gene3D" id="3.30.930.10">
    <property type="entry name" value="Bira Bifunctional Protein, Domain 2"/>
    <property type="match status" value="1"/>
</dbReference>
<evidence type="ECO:0000256" key="2">
    <source>
        <dbReference type="ARBA" id="ARBA00005045"/>
    </source>
</evidence>
<evidence type="ECO:0000259" key="14">
    <source>
        <dbReference type="PROSITE" id="PS50862"/>
    </source>
</evidence>
<evidence type="ECO:0000256" key="8">
    <source>
        <dbReference type="ARBA" id="ARBA00022917"/>
    </source>
</evidence>
<feature type="binding site" evidence="12">
    <location>
        <begin position="350"/>
        <end position="353"/>
    </location>
    <ligand>
        <name>ATP</name>
        <dbReference type="ChEBI" id="CHEBI:30616"/>
    </ligand>
</feature>
<dbReference type="InterPro" id="IPR010978">
    <property type="entry name" value="tRNA-bd_arm"/>
</dbReference>
<evidence type="ECO:0000256" key="11">
    <source>
        <dbReference type="ARBA" id="ARBA00048823"/>
    </source>
</evidence>
<dbReference type="NCBIfam" id="TIGR00414">
    <property type="entry name" value="serS"/>
    <property type="match status" value="1"/>
</dbReference>
<comment type="caution">
    <text evidence="15">The sequence shown here is derived from an EMBL/GenBank/DDBJ whole genome shotgun (WGS) entry which is preliminary data.</text>
</comment>
<evidence type="ECO:0000256" key="3">
    <source>
        <dbReference type="ARBA" id="ARBA00010728"/>
    </source>
</evidence>
<evidence type="ECO:0000256" key="12">
    <source>
        <dbReference type="HAMAP-Rule" id="MF_00176"/>
    </source>
</evidence>
<dbReference type="Proteomes" id="UP000634522">
    <property type="component" value="Unassembled WGS sequence"/>
</dbReference>
<dbReference type="RefSeq" id="WP_169142653.1">
    <property type="nucleotide sequence ID" value="NZ_WTVS01000064.1"/>
</dbReference>
<feature type="coiled-coil region" evidence="13">
    <location>
        <begin position="23"/>
        <end position="57"/>
    </location>
</feature>
<dbReference type="InterPro" id="IPR015866">
    <property type="entry name" value="Ser-tRNA-synth_1_N"/>
</dbReference>
<name>A0ABX1NLI9_9RHOO</name>
<dbReference type="PROSITE" id="PS50862">
    <property type="entry name" value="AA_TRNA_LIGASE_II"/>
    <property type="match status" value="1"/>
</dbReference>
<evidence type="ECO:0000313" key="16">
    <source>
        <dbReference type="Proteomes" id="UP000634522"/>
    </source>
</evidence>
<evidence type="ECO:0000256" key="9">
    <source>
        <dbReference type="ARBA" id="ARBA00023146"/>
    </source>
</evidence>
<feature type="domain" description="Aminoacyl-transfer RNA synthetases class-II family profile" evidence="14">
    <location>
        <begin position="186"/>
        <end position="410"/>
    </location>
</feature>
<dbReference type="Pfam" id="PF00587">
    <property type="entry name" value="tRNA-synt_2b"/>
    <property type="match status" value="1"/>
</dbReference>
<dbReference type="EMBL" id="WTVS01000064">
    <property type="protein sequence ID" value="NMG00125.1"/>
    <property type="molecule type" value="Genomic_DNA"/>
</dbReference>
<keyword evidence="8 12" id="KW-0648">Protein biosynthesis</keyword>
<comment type="pathway">
    <text evidence="2 12">Aminoacyl-tRNA biosynthesis; selenocysteinyl-tRNA(Sec) biosynthesis; L-seryl-tRNA(Sec) from L-serine and tRNA(Sec): step 1/1.</text>
</comment>
<protein>
    <recommendedName>
        <fullName evidence="12">Serine--tRNA ligase</fullName>
        <ecNumber evidence="12">6.1.1.11</ecNumber>
    </recommendedName>
    <alternativeName>
        <fullName evidence="12">Seryl-tRNA synthetase</fullName>
        <shortName evidence="12">SerRS</shortName>
    </alternativeName>
    <alternativeName>
        <fullName evidence="12">Seryl-tRNA(Ser/Sec) synthetase</fullName>
    </alternativeName>
</protein>
<dbReference type="InterPro" id="IPR006195">
    <property type="entry name" value="aa-tRNA-synth_II"/>
</dbReference>
<evidence type="ECO:0000313" key="15">
    <source>
        <dbReference type="EMBL" id="NMG00125.1"/>
    </source>
</evidence>
<organism evidence="15 16">
    <name type="scientific">Aromatoleum toluolicum</name>
    <dbReference type="NCBI Taxonomy" id="90060"/>
    <lineage>
        <taxon>Bacteria</taxon>
        <taxon>Pseudomonadati</taxon>
        <taxon>Pseudomonadota</taxon>
        <taxon>Betaproteobacteria</taxon>
        <taxon>Rhodocyclales</taxon>
        <taxon>Rhodocyclaceae</taxon>
        <taxon>Aromatoleum</taxon>
    </lineage>
</organism>
<keyword evidence="16" id="KW-1185">Reference proteome</keyword>
<dbReference type="InterPro" id="IPR045864">
    <property type="entry name" value="aa-tRNA-synth_II/BPL/LPL"/>
</dbReference>
<dbReference type="SUPFAM" id="SSF55681">
    <property type="entry name" value="Class II aaRS and biotin synthetases"/>
    <property type="match status" value="1"/>
</dbReference>
<feature type="binding site" evidence="12">
    <location>
        <begin position="232"/>
        <end position="234"/>
    </location>
    <ligand>
        <name>L-serine</name>
        <dbReference type="ChEBI" id="CHEBI:33384"/>
    </ligand>
</feature>
<comment type="similarity">
    <text evidence="3 12">Belongs to the class-II aminoacyl-tRNA synthetase family. Type-1 seryl-tRNA synthetase subfamily.</text>
</comment>
<dbReference type="PIRSF" id="PIRSF001529">
    <property type="entry name" value="Ser-tRNA-synth_IIa"/>
    <property type="match status" value="1"/>
</dbReference>
<dbReference type="InterPro" id="IPR033729">
    <property type="entry name" value="SerRS_core"/>
</dbReference>
<dbReference type="PANTHER" id="PTHR43697">
    <property type="entry name" value="SERYL-TRNA SYNTHETASE"/>
    <property type="match status" value="1"/>
</dbReference>
<dbReference type="SUPFAM" id="SSF46589">
    <property type="entry name" value="tRNA-binding arm"/>
    <property type="match status" value="1"/>
</dbReference>
<dbReference type="Pfam" id="PF02403">
    <property type="entry name" value="Seryl_tRNA_N"/>
    <property type="match status" value="1"/>
</dbReference>
<keyword evidence="7 12" id="KW-0067">ATP-binding</keyword>
<evidence type="ECO:0000256" key="5">
    <source>
        <dbReference type="ARBA" id="ARBA00022598"/>
    </source>
</evidence>
<sequence>MLDIQLLRNQIDVVTSALAARGMNFDSAEFQSLENERKNLQTRTQELQAQRNSLSKQIGILKGKGEDASAVMAQVAGIGDELKANEQALAVLLTRIEALLAGLPNLPHASVPVGKDETANVEVSRWGTPREFSFKVSDHVDVGGGLGGLDFETAVKITGSRFALMRGGVARMHRALAQMMLDVHTREHGYTEVYVPYLVNAESMFGTGQLPKFEADLFAVPWDDGRFYLIPTAEVPVTNIVRGELLAADALPLKFVSHTPCFRSEAGSYGRDTRGMIRQHQFDKVELVRVEHPDNSWAALEEMTGHAEAILRKLELPYRKIVLCTGDMGFSAAKTYDLEVWLPAQNTYREISSCSCFEAFQARRMQARFKNAQGKNELLHTLNGSGLAVGRTLVAVLENYQQVDGSVVVPEALVPYMGGIEVLEPRG</sequence>
<keyword evidence="13" id="KW-0175">Coiled coil</keyword>
<dbReference type="HAMAP" id="MF_00176">
    <property type="entry name" value="Ser_tRNA_synth_type1"/>
    <property type="match status" value="1"/>
</dbReference>
<feature type="binding site" evidence="12">
    <location>
        <position position="385"/>
    </location>
    <ligand>
        <name>L-serine</name>
        <dbReference type="ChEBI" id="CHEBI:33384"/>
    </ligand>
</feature>
<feature type="binding site" evidence="12">
    <location>
        <begin position="263"/>
        <end position="265"/>
    </location>
    <ligand>
        <name>ATP</name>
        <dbReference type="ChEBI" id="CHEBI:30616"/>
    </ligand>
</feature>
<evidence type="ECO:0000256" key="6">
    <source>
        <dbReference type="ARBA" id="ARBA00022741"/>
    </source>
</evidence>
<comment type="caution">
    <text evidence="12">Lacks conserved residue(s) required for the propagation of feature annotation.</text>
</comment>
<keyword evidence="5 12" id="KW-0436">Ligase</keyword>
<evidence type="ECO:0000256" key="4">
    <source>
        <dbReference type="ARBA" id="ARBA00022490"/>
    </source>
</evidence>
<reference evidence="15 16" key="1">
    <citation type="submission" date="2019-12" db="EMBL/GenBank/DDBJ databases">
        <title>Comparative genomics gives insights into the taxonomy of the Azoarcus-Aromatoleum group and reveals separate origins of nif in the plant-associated Azoarcus and non-plant-associated Aromatoleum sub-groups.</title>
        <authorList>
            <person name="Lafos M."/>
            <person name="Maluk M."/>
            <person name="Batista M."/>
            <person name="Junghare M."/>
            <person name="Carmona M."/>
            <person name="Faoro H."/>
            <person name="Cruz L.M."/>
            <person name="Battistoni F."/>
            <person name="De Souza E."/>
            <person name="Pedrosa F."/>
            <person name="Chen W.-M."/>
            <person name="Poole P.S."/>
            <person name="Dixon R.A."/>
            <person name="James E.K."/>
        </authorList>
    </citation>
    <scope>NUCLEOTIDE SEQUENCE [LARGE SCALE GENOMIC DNA]</scope>
    <source>
        <strain evidence="15 16">T</strain>
    </source>
</reference>
<proteinExistence type="inferred from homology"/>
<comment type="domain">
    <text evidence="12">Consists of two distinct domains, a catalytic core and a N-terminal extension that is involved in tRNA binding.</text>
</comment>
<dbReference type="GO" id="GO:0004828">
    <property type="term" value="F:serine-tRNA ligase activity"/>
    <property type="evidence" value="ECO:0007669"/>
    <property type="project" value="UniProtKB-EC"/>
</dbReference>